<evidence type="ECO:0000256" key="12">
    <source>
        <dbReference type="ARBA" id="ARBA00023098"/>
    </source>
</evidence>
<accession>A0ABY7EG34</accession>
<keyword evidence="17" id="KW-1185">Reference proteome</keyword>
<evidence type="ECO:0000256" key="10">
    <source>
        <dbReference type="ARBA" id="ARBA00022919"/>
    </source>
</evidence>
<comment type="pathway">
    <text evidence="3">Sphingolipid metabolism.</text>
</comment>
<protein>
    <recommendedName>
        <fullName evidence="5">sphingomyelin phosphodiesterase</fullName>
        <ecNumber evidence="5">3.1.4.12</ecNumber>
    </recommendedName>
</protein>
<keyword evidence="8" id="KW-0378">Hydrolase</keyword>
<evidence type="ECO:0000313" key="17">
    <source>
        <dbReference type="Proteomes" id="UP001164746"/>
    </source>
</evidence>
<dbReference type="Proteomes" id="UP001164746">
    <property type="component" value="Chromosome 6"/>
</dbReference>
<keyword evidence="12" id="KW-0443">Lipid metabolism</keyword>
<organism evidence="16 17">
    <name type="scientific">Mya arenaria</name>
    <name type="common">Soft-shell clam</name>
    <dbReference type="NCBI Taxonomy" id="6604"/>
    <lineage>
        <taxon>Eukaryota</taxon>
        <taxon>Metazoa</taxon>
        <taxon>Spiralia</taxon>
        <taxon>Lophotrochozoa</taxon>
        <taxon>Mollusca</taxon>
        <taxon>Bivalvia</taxon>
        <taxon>Autobranchia</taxon>
        <taxon>Heteroconchia</taxon>
        <taxon>Euheterodonta</taxon>
        <taxon>Imparidentia</taxon>
        <taxon>Neoheterodontei</taxon>
        <taxon>Myida</taxon>
        <taxon>Myoidea</taxon>
        <taxon>Myidae</taxon>
        <taxon>Mya</taxon>
    </lineage>
</organism>
<keyword evidence="10" id="KW-0746">Sphingolipid metabolism</keyword>
<comment type="subcellular location">
    <subcellularLocation>
        <location evidence="1">Membrane</location>
        <topology evidence="1">Multi-pass membrane protein</topology>
    </subcellularLocation>
</comment>
<sequence>MAGQKQQKDIGLKILTLNCWGVPVPVVCKHRNERMPAIGDAVANSDLDVAVFQEIWHKGDFDILKQRISKTLPYSHYFYSGSIGSGLCVFSKWPIGQTLYHRFDPNGYAHKVQHGDWFGGKGVGLAVITVGGVTLNVYITHIHAEYNRENDEYLAHRIAQAFSLSQFVKLTSLGADLSLVCGDLNLEPVDLGYRLILTNAGLGDCWLDKMTSDTSDKAGLTCDCPGNSYCPSKSAGKRIDYILYKAGNGVEATVSKCDVTMGRVPGKAFMPTPDPKTEVTPLLEESLGLLDEGLTVTRSGTRFFTIFAVLCLLLAYIITVVHIPYPLDFFVGVFRVALILATGYGVVQTLVMIRSEVHGLEAAREDVKNLLQHLNLQIDIF</sequence>
<feature type="domain" description="Endonuclease/exonuclease/phosphatase" evidence="15">
    <location>
        <begin position="15"/>
        <end position="246"/>
    </location>
</feature>
<dbReference type="PANTHER" id="PTHR16320:SF24">
    <property type="entry name" value="PHOSPHODIESTERASE, PUTATIVE-RELATED"/>
    <property type="match status" value="1"/>
</dbReference>
<comment type="similarity">
    <text evidence="4">Belongs to the neutral sphingomyelinase family.</text>
</comment>
<evidence type="ECO:0000256" key="4">
    <source>
        <dbReference type="ARBA" id="ARBA00006335"/>
    </source>
</evidence>
<dbReference type="Pfam" id="PF03372">
    <property type="entry name" value="Exo_endo_phos"/>
    <property type="match status" value="1"/>
</dbReference>
<comment type="pathway">
    <text evidence="2">Lipid metabolism; sphingolipid metabolism.</text>
</comment>
<evidence type="ECO:0000256" key="2">
    <source>
        <dbReference type="ARBA" id="ARBA00004760"/>
    </source>
</evidence>
<keyword evidence="6 14" id="KW-0812">Transmembrane</keyword>
<keyword evidence="13 14" id="KW-0472">Membrane</keyword>
<dbReference type="InterPro" id="IPR036691">
    <property type="entry name" value="Endo/exonu/phosph_ase_sf"/>
</dbReference>
<feature type="transmembrane region" description="Helical" evidence="14">
    <location>
        <begin position="329"/>
        <end position="347"/>
    </location>
</feature>
<evidence type="ECO:0000256" key="8">
    <source>
        <dbReference type="ARBA" id="ARBA00022801"/>
    </source>
</evidence>
<dbReference type="InterPro" id="IPR038772">
    <property type="entry name" value="Sph/SMPD2-like"/>
</dbReference>
<reference evidence="16" key="1">
    <citation type="submission" date="2022-11" db="EMBL/GenBank/DDBJ databases">
        <title>Centuries of genome instability and evolution in soft-shell clam transmissible cancer (bioRxiv).</title>
        <authorList>
            <person name="Hart S.F.M."/>
            <person name="Yonemitsu M.A."/>
            <person name="Giersch R.M."/>
            <person name="Beal B.F."/>
            <person name="Arriagada G."/>
            <person name="Davis B.W."/>
            <person name="Ostrander E.A."/>
            <person name="Goff S.P."/>
            <person name="Metzger M.J."/>
        </authorList>
    </citation>
    <scope>NUCLEOTIDE SEQUENCE</scope>
    <source>
        <strain evidence="16">MELC-2E11</strain>
        <tissue evidence="16">Siphon/mantle</tissue>
    </source>
</reference>
<dbReference type="EC" id="3.1.4.12" evidence="5"/>
<dbReference type="Gene3D" id="3.60.10.10">
    <property type="entry name" value="Endonuclease/exonuclease/phosphatase"/>
    <property type="match status" value="1"/>
</dbReference>
<evidence type="ECO:0000256" key="7">
    <source>
        <dbReference type="ARBA" id="ARBA00022723"/>
    </source>
</evidence>
<evidence type="ECO:0000256" key="14">
    <source>
        <dbReference type="SAM" id="Phobius"/>
    </source>
</evidence>
<proteinExistence type="inferred from homology"/>
<dbReference type="SUPFAM" id="SSF56219">
    <property type="entry name" value="DNase I-like"/>
    <property type="match status" value="1"/>
</dbReference>
<evidence type="ECO:0000256" key="9">
    <source>
        <dbReference type="ARBA" id="ARBA00022842"/>
    </source>
</evidence>
<dbReference type="InterPro" id="IPR005135">
    <property type="entry name" value="Endo/exonuclease/phosphatase"/>
</dbReference>
<keyword evidence="9" id="KW-0460">Magnesium</keyword>
<evidence type="ECO:0000256" key="11">
    <source>
        <dbReference type="ARBA" id="ARBA00022989"/>
    </source>
</evidence>
<evidence type="ECO:0000313" key="16">
    <source>
        <dbReference type="EMBL" id="WAR07384.1"/>
    </source>
</evidence>
<evidence type="ECO:0000256" key="13">
    <source>
        <dbReference type="ARBA" id="ARBA00023136"/>
    </source>
</evidence>
<evidence type="ECO:0000259" key="15">
    <source>
        <dbReference type="Pfam" id="PF03372"/>
    </source>
</evidence>
<name>A0ABY7EG34_MYAAR</name>
<evidence type="ECO:0000256" key="1">
    <source>
        <dbReference type="ARBA" id="ARBA00004141"/>
    </source>
</evidence>
<feature type="transmembrane region" description="Helical" evidence="14">
    <location>
        <begin position="303"/>
        <end position="323"/>
    </location>
</feature>
<keyword evidence="11 14" id="KW-1133">Transmembrane helix</keyword>
<keyword evidence="7" id="KW-0479">Metal-binding</keyword>
<evidence type="ECO:0000256" key="5">
    <source>
        <dbReference type="ARBA" id="ARBA00012369"/>
    </source>
</evidence>
<evidence type="ECO:0000256" key="3">
    <source>
        <dbReference type="ARBA" id="ARBA00004991"/>
    </source>
</evidence>
<dbReference type="PANTHER" id="PTHR16320">
    <property type="entry name" value="SPHINGOMYELINASE FAMILY MEMBER"/>
    <property type="match status" value="1"/>
</dbReference>
<dbReference type="EMBL" id="CP111017">
    <property type="protein sequence ID" value="WAR07384.1"/>
    <property type="molecule type" value="Genomic_DNA"/>
</dbReference>
<gene>
    <name evidence="16" type="ORF">MAR_017342</name>
</gene>
<evidence type="ECO:0000256" key="6">
    <source>
        <dbReference type="ARBA" id="ARBA00022692"/>
    </source>
</evidence>